<evidence type="ECO:0000256" key="1">
    <source>
        <dbReference type="ARBA" id="ARBA00008023"/>
    </source>
</evidence>
<evidence type="ECO:0000256" key="3">
    <source>
        <dbReference type="ARBA" id="ARBA00022741"/>
    </source>
</evidence>
<comment type="subunit">
    <text evidence="7">Homodimer.</text>
</comment>
<dbReference type="SUPFAM" id="SSF52972">
    <property type="entry name" value="ITPase-like"/>
    <property type="match status" value="1"/>
</dbReference>
<evidence type="ECO:0000256" key="6">
    <source>
        <dbReference type="ARBA" id="ARBA00023080"/>
    </source>
</evidence>
<feature type="binding site" evidence="7">
    <location>
        <begin position="153"/>
        <end position="156"/>
    </location>
    <ligand>
        <name>substrate</name>
    </ligand>
</feature>
<feature type="active site" description="Proton acceptor" evidence="7">
    <location>
        <position position="70"/>
    </location>
</feature>
<sequence length="201" mass="22535">MKRIIFATKNKGKIAEINEIMKDLNVEVVSMEEAGIDVDIVEDGTTFEENAIIKVKEIMKITNDIVMADDSGLEIDFLNKAPGVHSARFEGENTPYDIKNKKILDMLSGVPDEKRTARFVCVIAAGFPDGEIITARGVIEGRIGYEIKGENGFGYDPIFYVPEYDMTTAQMPRDLKNQISHRGKALEKMKSELKMRLGEIE</sequence>
<dbReference type="Pfam" id="PF01725">
    <property type="entry name" value="Ham1p_like"/>
    <property type="match status" value="1"/>
</dbReference>
<dbReference type="PANTHER" id="PTHR11067">
    <property type="entry name" value="INOSINE TRIPHOSPHATE PYROPHOSPHATASE/HAM1 PROTEIN"/>
    <property type="match status" value="1"/>
</dbReference>
<keyword evidence="6 7" id="KW-0546">Nucleotide metabolism</keyword>
<evidence type="ECO:0000313" key="9">
    <source>
        <dbReference type="EMBL" id="WZL71095.1"/>
    </source>
</evidence>
<dbReference type="InterPro" id="IPR029001">
    <property type="entry name" value="ITPase-like_fam"/>
</dbReference>
<dbReference type="EMBL" id="CP121687">
    <property type="protein sequence ID" value="WZL71095.1"/>
    <property type="molecule type" value="Genomic_DNA"/>
</dbReference>
<comment type="caution">
    <text evidence="7">Lacks conserved residue(s) required for the propagation of feature annotation.</text>
</comment>
<keyword evidence="3 7" id="KW-0547">Nucleotide-binding</keyword>
<dbReference type="Gene3D" id="3.90.950.10">
    <property type="match status" value="1"/>
</dbReference>
<feature type="binding site" evidence="7">
    <location>
        <position position="70"/>
    </location>
    <ligand>
        <name>Mg(2+)</name>
        <dbReference type="ChEBI" id="CHEBI:18420"/>
    </ligand>
</feature>
<dbReference type="HAMAP" id="MF_01405">
    <property type="entry name" value="Non_canon_purine_NTPase"/>
    <property type="match status" value="1"/>
</dbReference>
<dbReference type="Proteomes" id="UP001486565">
    <property type="component" value="Chromosome"/>
</dbReference>
<dbReference type="PANTHER" id="PTHR11067:SF9">
    <property type="entry name" value="INOSINE TRIPHOSPHATE PYROPHOSPHATASE"/>
    <property type="match status" value="1"/>
</dbReference>
<dbReference type="RefSeq" id="WP_341878060.1">
    <property type="nucleotide sequence ID" value="NZ_CP121687.1"/>
</dbReference>
<evidence type="ECO:0000256" key="7">
    <source>
        <dbReference type="HAMAP-Rule" id="MF_01405"/>
    </source>
</evidence>
<protein>
    <recommendedName>
        <fullName evidence="7">dITP/XTP pyrophosphatase</fullName>
        <ecNumber evidence="7">3.6.1.66</ecNumber>
    </recommendedName>
    <alternativeName>
        <fullName evidence="7">Non-canonical purine NTP pyrophosphatase</fullName>
    </alternativeName>
    <alternativeName>
        <fullName evidence="7">Non-standard purine NTP pyrophosphatase</fullName>
    </alternativeName>
    <alternativeName>
        <fullName evidence="7">Nucleoside-triphosphate diphosphatase</fullName>
    </alternativeName>
    <alternativeName>
        <fullName evidence="7">Nucleoside-triphosphate pyrophosphatase</fullName>
        <shortName evidence="7">NTPase</shortName>
    </alternativeName>
</protein>
<evidence type="ECO:0000256" key="2">
    <source>
        <dbReference type="ARBA" id="ARBA00022723"/>
    </source>
</evidence>
<evidence type="ECO:0000256" key="8">
    <source>
        <dbReference type="RuleBase" id="RU003781"/>
    </source>
</evidence>
<feature type="binding site" evidence="7">
    <location>
        <begin position="8"/>
        <end position="13"/>
    </location>
    <ligand>
        <name>substrate</name>
    </ligand>
</feature>
<evidence type="ECO:0000256" key="5">
    <source>
        <dbReference type="ARBA" id="ARBA00022842"/>
    </source>
</evidence>
<comment type="catalytic activity">
    <reaction evidence="7">
        <text>XTP + H2O = XMP + diphosphate + H(+)</text>
        <dbReference type="Rhea" id="RHEA:28610"/>
        <dbReference type="ChEBI" id="CHEBI:15377"/>
        <dbReference type="ChEBI" id="CHEBI:15378"/>
        <dbReference type="ChEBI" id="CHEBI:33019"/>
        <dbReference type="ChEBI" id="CHEBI:57464"/>
        <dbReference type="ChEBI" id="CHEBI:61314"/>
        <dbReference type="EC" id="3.6.1.66"/>
    </reaction>
</comment>
<reference evidence="9 10" key="1">
    <citation type="submission" date="2023-03" db="EMBL/GenBank/DDBJ databases">
        <title>Novel Species.</title>
        <authorList>
            <person name="Ma S."/>
        </authorList>
    </citation>
    <scope>NUCLEOTIDE SEQUENCE [LARGE SCALE GENOMIC DNA]</scope>
    <source>
        <strain evidence="9 10">LIND6LT2</strain>
    </source>
</reference>
<keyword evidence="4 7" id="KW-0378">Hydrolase</keyword>
<comment type="cofactor">
    <cofactor evidence="7">
        <name>Mg(2+)</name>
        <dbReference type="ChEBI" id="CHEBI:18420"/>
    </cofactor>
    <text evidence="7">Binds 1 Mg(2+) ion per subunit.</text>
</comment>
<feature type="binding site" evidence="7">
    <location>
        <begin position="181"/>
        <end position="182"/>
    </location>
    <ligand>
        <name>substrate</name>
    </ligand>
</feature>
<keyword evidence="5 7" id="KW-0460">Magnesium</keyword>
<dbReference type="EC" id="3.6.1.66" evidence="7"/>
<accession>A0ABZ2Y6W4</accession>
<keyword evidence="2 7" id="KW-0479">Metal-binding</keyword>
<keyword evidence="10" id="KW-1185">Reference proteome</keyword>
<dbReference type="NCBIfam" id="TIGR00042">
    <property type="entry name" value="RdgB/HAM1 family non-canonical purine NTP pyrophosphatase"/>
    <property type="match status" value="1"/>
</dbReference>
<dbReference type="CDD" id="cd00515">
    <property type="entry name" value="HAM1"/>
    <property type="match status" value="1"/>
</dbReference>
<comment type="catalytic activity">
    <reaction evidence="7">
        <text>ITP + H2O = IMP + diphosphate + H(+)</text>
        <dbReference type="Rhea" id="RHEA:29399"/>
        <dbReference type="ChEBI" id="CHEBI:15377"/>
        <dbReference type="ChEBI" id="CHEBI:15378"/>
        <dbReference type="ChEBI" id="CHEBI:33019"/>
        <dbReference type="ChEBI" id="CHEBI:58053"/>
        <dbReference type="ChEBI" id="CHEBI:61402"/>
        <dbReference type="EC" id="3.6.1.66"/>
    </reaction>
</comment>
<dbReference type="NCBIfam" id="NF011397">
    <property type="entry name" value="PRK14822.1"/>
    <property type="match status" value="1"/>
</dbReference>
<feature type="binding site" evidence="7">
    <location>
        <position position="71"/>
    </location>
    <ligand>
        <name>substrate</name>
    </ligand>
</feature>
<organism evidence="9 10">
    <name type="scientific">Defluviitalea saccharophila</name>
    <dbReference type="NCBI Taxonomy" id="879970"/>
    <lineage>
        <taxon>Bacteria</taxon>
        <taxon>Bacillati</taxon>
        <taxon>Bacillota</taxon>
        <taxon>Clostridia</taxon>
        <taxon>Lachnospirales</taxon>
        <taxon>Defluviitaleaceae</taxon>
        <taxon>Defluviitalea</taxon>
    </lineage>
</organism>
<name>A0ABZ2Y6W4_9FIRM</name>
<dbReference type="GO" id="GO:0036220">
    <property type="term" value="F:ITP diphosphatase activity"/>
    <property type="evidence" value="ECO:0007669"/>
    <property type="project" value="UniProtKB-EC"/>
</dbReference>
<proteinExistence type="inferred from homology"/>
<comment type="catalytic activity">
    <reaction evidence="7">
        <text>dITP + H2O = dIMP + diphosphate + H(+)</text>
        <dbReference type="Rhea" id="RHEA:28342"/>
        <dbReference type="ChEBI" id="CHEBI:15377"/>
        <dbReference type="ChEBI" id="CHEBI:15378"/>
        <dbReference type="ChEBI" id="CHEBI:33019"/>
        <dbReference type="ChEBI" id="CHEBI:61194"/>
        <dbReference type="ChEBI" id="CHEBI:61382"/>
        <dbReference type="EC" id="3.6.1.66"/>
    </reaction>
</comment>
<gene>
    <name evidence="9" type="ORF">QBE51_06160</name>
</gene>
<dbReference type="InterPro" id="IPR020922">
    <property type="entry name" value="dITP/XTP_pyrophosphatase"/>
</dbReference>
<evidence type="ECO:0000256" key="4">
    <source>
        <dbReference type="ARBA" id="ARBA00022801"/>
    </source>
</evidence>
<feature type="binding site" evidence="7">
    <location>
        <position position="176"/>
    </location>
    <ligand>
        <name>substrate</name>
    </ligand>
</feature>
<dbReference type="InterPro" id="IPR002637">
    <property type="entry name" value="RdgB/HAM1"/>
</dbReference>
<comment type="function">
    <text evidence="7">Pyrophosphatase that catalyzes the hydrolysis of nucleoside triphosphates to their monophosphate derivatives, with a high preference for the non-canonical purine nucleotides XTP (xanthosine triphosphate), dITP (deoxyinosine triphosphate) and ITP. Seems to function as a house-cleaning enzyme that removes non-canonical purine nucleotides from the nucleotide pool, thus preventing their incorporation into DNA/RNA and avoiding chromosomal lesions.</text>
</comment>
<evidence type="ECO:0000313" key="10">
    <source>
        <dbReference type="Proteomes" id="UP001486565"/>
    </source>
</evidence>
<comment type="similarity">
    <text evidence="1 7 8">Belongs to the HAM1 NTPase family.</text>
</comment>